<dbReference type="GO" id="GO:0015031">
    <property type="term" value="P:protein transport"/>
    <property type="evidence" value="ECO:0007669"/>
    <property type="project" value="UniProtKB-KW"/>
</dbReference>
<protein>
    <recommendedName>
        <fullName evidence="10">Dynein light chain</fullName>
    </recommendedName>
</protein>
<dbReference type="OrthoDB" id="10033309at2759"/>
<evidence type="ECO:0000256" key="10">
    <source>
        <dbReference type="RuleBase" id="RU365010"/>
    </source>
</evidence>
<evidence type="ECO:0000256" key="4">
    <source>
        <dbReference type="ARBA" id="ARBA00022490"/>
    </source>
</evidence>
<evidence type="ECO:0000256" key="6">
    <source>
        <dbReference type="ARBA" id="ARBA00022816"/>
    </source>
</evidence>
<dbReference type="PANTHER" id="PTHR11886">
    <property type="entry name" value="DYNEIN LIGHT CHAIN"/>
    <property type="match status" value="1"/>
</dbReference>
<dbReference type="Gene3D" id="3.30.740.10">
    <property type="entry name" value="Protein Inhibitor Of Neuronal Nitric Oxide Synthase"/>
    <property type="match status" value="1"/>
</dbReference>
<evidence type="ECO:0000256" key="9">
    <source>
        <dbReference type="ARBA" id="ARBA00023242"/>
    </source>
</evidence>
<dbReference type="GO" id="GO:0045505">
    <property type="term" value="F:dynein intermediate chain binding"/>
    <property type="evidence" value="ECO:0007669"/>
    <property type="project" value="TreeGrafter"/>
</dbReference>
<keyword evidence="5 10" id="KW-0493">Microtubule</keyword>
<evidence type="ECO:0000256" key="7">
    <source>
        <dbReference type="ARBA" id="ARBA00022927"/>
    </source>
</evidence>
<evidence type="ECO:0000256" key="5">
    <source>
        <dbReference type="ARBA" id="ARBA00022701"/>
    </source>
</evidence>
<evidence type="ECO:0000256" key="1">
    <source>
        <dbReference type="ARBA" id="ARBA00004123"/>
    </source>
</evidence>
<evidence type="ECO:0000256" key="2">
    <source>
        <dbReference type="ARBA" id="ARBA00004245"/>
    </source>
</evidence>
<keyword evidence="10" id="KW-0243">Dynein</keyword>
<evidence type="ECO:0000256" key="8">
    <source>
        <dbReference type="ARBA" id="ARBA00023212"/>
    </source>
</evidence>
<accession>A0A5E4LYG3</accession>
<dbReference type="InterPro" id="IPR001372">
    <property type="entry name" value="Dynein_light_chain_typ-1/2"/>
</dbReference>
<dbReference type="GO" id="GO:0007017">
    <property type="term" value="P:microtubule-based process"/>
    <property type="evidence" value="ECO:0007669"/>
    <property type="project" value="InterPro"/>
</dbReference>
<dbReference type="Proteomes" id="UP000325440">
    <property type="component" value="Unassembled WGS sequence"/>
</dbReference>
<sequence>MSDHQAVVINADMSEEMEENAVDYATRALEKYSTERDMAASIAESFNKRHNPTWNCIVGREFASSFSHGKGYFVHFYLGHLSILLFKCA</sequence>
<evidence type="ECO:0000313" key="11">
    <source>
        <dbReference type="EMBL" id="VVC24692.1"/>
    </source>
</evidence>
<evidence type="ECO:0000256" key="3">
    <source>
        <dbReference type="ARBA" id="ARBA00022448"/>
    </source>
</evidence>
<gene>
    <name evidence="11" type="ORF">CINCED_3A004929</name>
</gene>
<keyword evidence="7" id="KW-0653">Protein transport</keyword>
<keyword evidence="8 10" id="KW-0206">Cytoskeleton</keyword>
<keyword evidence="3" id="KW-0813">Transport</keyword>
<dbReference type="Pfam" id="PF01221">
    <property type="entry name" value="Dynein_light"/>
    <property type="match status" value="1"/>
</dbReference>
<dbReference type="SMART" id="SM01375">
    <property type="entry name" value="Dynein_light"/>
    <property type="match status" value="1"/>
</dbReference>
<keyword evidence="6" id="KW-0509">mRNA transport</keyword>
<dbReference type="GO" id="GO:0005634">
    <property type="term" value="C:nucleus"/>
    <property type="evidence" value="ECO:0007669"/>
    <property type="project" value="UniProtKB-SubCell"/>
</dbReference>
<keyword evidence="4 10" id="KW-0963">Cytoplasm</keyword>
<dbReference type="GO" id="GO:0051028">
    <property type="term" value="P:mRNA transport"/>
    <property type="evidence" value="ECO:0007669"/>
    <property type="project" value="UniProtKB-KW"/>
</dbReference>
<comment type="similarity">
    <text evidence="10">Belongs to the dynein light chain family.</text>
</comment>
<reference evidence="11 12" key="1">
    <citation type="submission" date="2019-08" db="EMBL/GenBank/DDBJ databases">
        <authorList>
            <person name="Alioto T."/>
            <person name="Alioto T."/>
            <person name="Gomez Garrido J."/>
        </authorList>
    </citation>
    <scope>NUCLEOTIDE SEQUENCE [LARGE SCALE GENOMIC DNA]</scope>
</reference>
<organism evidence="11 12">
    <name type="scientific">Cinara cedri</name>
    <dbReference type="NCBI Taxonomy" id="506608"/>
    <lineage>
        <taxon>Eukaryota</taxon>
        <taxon>Metazoa</taxon>
        <taxon>Ecdysozoa</taxon>
        <taxon>Arthropoda</taxon>
        <taxon>Hexapoda</taxon>
        <taxon>Insecta</taxon>
        <taxon>Pterygota</taxon>
        <taxon>Neoptera</taxon>
        <taxon>Paraneoptera</taxon>
        <taxon>Hemiptera</taxon>
        <taxon>Sternorrhyncha</taxon>
        <taxon>Aphidomorpha</taxon>
        <taxon>Aphidoidea</taxon>
        <taxon>Aphididae</taxon>
        <taxon>Lachninae</taxon>
        <taxon>Cinara</taxon>
    </lineage>
</organism>
<dbReference type="GO" id="GO:0005874">
    <property type="term" value="C:microtubule"/>
    <property type="evidence" value="ECO:0007669"/>
    <property type="project" value="UniProtKB-KW"/>
</dbReference>
<dbReference type="SUPFAM" id="SSF54648">
    <property type="entry name" value="DLC"/>
    <property type="match status" value="1"/>
</dbReference>
<dbReference type="FunFam" id="3.30.740.10:FF:000005">
    <property type="entry name" value="Dynein light chain"/>
    <property type="match status" value="1"/>
</dbReference>
<dbReference type="AlphaFoldDB" id="A0A5E4LYG3"/>
<proteinExistence type="inferred from homology"/>
<evidence type="ECO:0000313" key="12">
    <source>
        <dbReference type="Proteomes" id="UP000325440"/>
    </source>
</evidence>
<keyword evidence="10" id="KW-0505">Motor protein</keyword>
<dbReference type="GO" id="GO:0005868">
    <property type="term" value="C:cytoplasmic dynein complex"/>
    <property type="evidence" value="ECO:0007669"/>
    <property type="project" value="TreeGrafter"/>
</dbReference>
<keyword evidence="12" id="KW-1185">Reference proteome</keyword>
<dbReference type="InterPro" id="IPR037177">
    <property type="entry name" value="DLC_sf"/>
</dbReference>
<dbReference type="EMBL" id="CABPRJ010000004">
    <property type="protein sequence ID" value="VVC24692.1"/>
    <property type="molecule type" value="Genomic_DNA"/>
</dbReference>
<keyword evidence="9" id="KW-0539">Nucleus</keyword>
<comment type="subcellular location">
    <subcellularLocation>
        <location evidence="2 10">Cytoplasm</location>
        <location evidence="2 10">Cytoskeleton</location>
    </subcellularLocation>
    <subcellularLocation>
        <location evidence="1">Nucleus</location>
    </subcellularLocation>
</comment>
<dbReference type="PANTHER" id="PTHR11886:SF35">
    <property type="entry name" value="DYNEIN LIGHT CHAIN"/>
    <property type="match status" value="1"/>
</dbReference>
<name>A0A5E4LYG3_9HEMI</name>